<organism evidence="2 3">
    <name type="scientific">Luteimonas marina</name>
    <dbReference type="NCBI Taxonomy" id="488485"/>
    <lineage>
        <taxon>Bacteria</taxon>
        <taxon>Pseudomonadati</taxon>
        <taxon>Pseudomonadota</taxon>
        <taxon>Gammaproteobacteria</taxon>
        <taxon>Lysobacterales</taxon>
        <taxon>Lysobacteraceae</taxon>
        <taxon>Luteimonas</taxon>
    </lineage>
</organism>
<evidence type="ECO:0000313" key="3">
    <source>
        <dbReference type="Proteomes" id="UP000319980"/>
    </source>
</evidence>
<dbReference type="SUPFAM" id="SSF50952">
    <property type="entry name" value="Soluble quinoprotein glucose dehydrogenase"/>
    <property type="match status" value="1"/>
</dbReference>
<feature type="signal peptide" evidence="1">
    <location>
        <begin position="1"/>
        <end position="28"/>
    </location>
</feature>
<dbReference type="InterPro" id="IPR011041">
    <property type="entry name" value="Quinoprot_gluc/sorb_DH_b-prop"/>
</dbReference>
<dbReference type="RefSeq" id="WP_146388650.1">
    <property type="nucleotide sequence ID" value="NZ_VOHK01000006.1"/>
</dbReference>
<feature type="chain" id="PRO_5022898584" evidence="1">
    <location>
        <begin position="29"/>
        <end position="263"/>
    </location>
</feature>
<dbReference type="PROSITE" id="PS51257">
    <property type="entry name" value="PROKAR_LIPOPROTEIN"/>
    <property type="match status" value="1"/>
</dbReference>
<reference evidence="2 3" key="1">
    <citation type="journal article" date="2008" name="Int. J. Syst. Evol. Microbiol.">
        <title>Luteimonas marina sp. nov., isolated from seawater.</title>
        <authorList>
            <person name="Baik K.S."/>
            <person name="Park S.C."/>
            <person name="Kim M.S."/>
            <person name="Kim E.M."/>
            <person name="Park C."/>
            <person name="Chun J."/>
            <person name="Seong C.N."/>
        </authorList>
    </citation>
    <scope>NUCLEOTIDE SEQUENCE [LARGE SCALE GENOMIC DNA]</scope>
    <source>
        <strain evidence="2 3">FR1330</strain>
    </source>
</reference>
<gene>
    <name evidence="2" type="ORF">FQY83_14295</name>
</gene>
<evidence type="ECO:0000313" key="2">
    <source>
        <dbReference type="EMBL" id="TWT18545.1"/>
    </source>
</evidence>
<dbReference type="Proteomes" id="UP000319980">
    <property type="component" value="Unassembled WGS sequence"/>
</dbReference>
<dbReference type="EMBL" id="VOHK01000006">
    <property type="protein sequence ID" value="TWT18545.1"/>
    <property type="molecule type" value="Genomic_DNA"/>
</dbReference>
<keyword evidence="1" id="KW-0732">Signal</keyword>
<evidence type="ECO:0000256" key="1">
    <source>
        <dbReference type="SAM" id="SignalP"/>
    </source>
</evidence>
<keyword evidence="3" id="KW-1185">Reference proteome</keyword>
<name>A0A5C5TYZ9_9GAMM</name>
<dbReference type="AlphaFoldDB" id="A0A5C5TYZ9"/>
<comment type="caution">
    <text evidence="2">The sequence shown here is derived from an EMBL/GenBank/DDBJ whole genome shotgun (WGS) entry which is preliminary data.</text>
</comment>
<accession>A0A5C5TYZ9</accession>
<protein>
    <submittedName>
        <fullName evidence="2">Uncharacterized protein</fullName>
    </submittedName>
</protein>
<proteinExistence type="predicted"/>
<dbReference type="OrthoDB" id="6027279at2"/>
<sequence>MKIPHWRTGASASAKWRAIAASCALALAACGANTDLGAGDANAPGRGKAVADAQAATSDLVDPRPLQGAGAVAFDPARPRLAWAAGEEVRLFDLDHGDDARRLAIASPVGDVGFAPDGALWVVADAPQLWRDGERVCSADGVEADRLFAIDGEGAVVAGYTHSDGVGMLRRQVWLDAQCGIVDENLAPMPEGITDSESDPGAPLGRATLQPVHPAAAELAERLSDVQLPAGAGVTQAVAVSPDGLWWVLEGAQGRTLWRRERP</sequence>